<feature type="transmembrane region" description="Helical" evidence="2">
    <location>
        <begin position="427"/>
        <end position="447"/>
    </location>
</feature>
<feature type="compositionally biased region" description="Basic residues" evidence="1">
    <location>
        <begin position="160"/>
        <end position="175"/>
    </location>
</feature>
<keyword evidence="2" id="KW-1133">Transmembrane helix</keyword>
<feature type="transmembrane region" description="Helical" evidence="2">
    <location>
        <begin position="88"/>
        <end position="110"/>
    </location>
</feature>
<evidence type="ECO:0000313" key="5">
    <source>
        <dbReference type="EMBL" id="KAA8901318.1"/>
    </source>
</evidence>
<keyword evidence="6" id="KW-1185">Reference proteome</keyword>
<evidence type="ECO:0000256" key="2">
    <source>
        <dbReference type="SAM" id="Phobius"/>
    </source>
</evidence>
<feature type="transmembrane region" description="Helical" evidence="2">
    <location>
        <begin position="459"/>
        <end position="478"/>
    </location>
</feature>
<keyword evidence="2" id="KW-0812">Transmembrane</keyword>
<sequence length="531" mass="59094">MVAASVLLLFLAALLPKALGTPFLLPREPASVVDLNSNTQTAYFNNTTQTACVRPAPWNQILSFFLTNYIARIATYKKTSGYEGNWDYFYVFASLFVPFIGISGAAATIARGSRFLGHTDVDRALLAEALCVVVREPGWRPENGEVIRGCVIADGDEHGRRKMRRKRRRRKRKTRGPRETPEFRSATLVIGPAGVQTIDRKKYKIQGHISLPPSYTLAKLPPGTELMALAVSRATKEDIVISNSYNATKAFTGIVQIVSSLYAIYTAYGDQVIRYGYAAFGFTVLPYTVMSILNTIANLIEASYDCLFLVRSDVMLEAEHREGGEFTGEVAELVPATKDIEMAAAGVEFVDLLFRRGKHARWKAIQVDDAGNPIRGRRSWNVYIPPLDGSYTAESDPRPKILVQPVGQSYVFSKASHRRSKKFRQRAVAVIMVLSLVVPYAVIGGISKFRPGRSEPRQRVFMAGWLVIGQIIGALNLVGQTTKARRKLRWWAWLEWAVLGFTIITGFAFAVGGFVEAGRMLREFGYCIKLN</sequence>
<evidence type="ECO:0000256" key="3">
    <source>
        <dbReference type="SAM" id="SignalP"/>
    </source>
</evidence>
<dbReference type="Proteomes" id="UP000326924">
    <property type="component" value="Unassembled WGS sequence"/>
</dbReference>
<keyword evidence="3" id="KW-0732">Signal</keyword>
<reference evidence="4 6" key="1">
    <citation type="submission" date="2019-09" db="EMBL/GenBank/DDBJ databases">
        <title>Draft genome of the ectomycorrhizal ascomycete Sphaerosporella brunnea.</title>
        <authorList>
            <consortium name="DOE Joint Genome Institute"/>
            <person name="Benucci G.M."/>
            <person name="Marozzi G."/>
            <person name="Antonielli L."/>
            <person name="Sanchez S."/>
            <person name="Marco P."/>
            <person name="Wang X."/>
            <person name="Falini L.B."/>
            <person name="Barry K."/>
            <person name="Haridas S."/>
            <person name="Lipzen A."/>
            <person name="Labutti K."/>
            <person name="Grigoriev I.V."/>
            <person name="Murat C."/>
            <person name="Martin F."/>
            <person name="Albertini E."/>
            <person name="Donnini D."/>
            <person name="Bonito G."/>
        </authorList>
    </citation>
    <scope>NUCLEOTIDE SEQUENCE [LARGE SCALE GENOMIC DNA]</scope>
    <source>
        <strain evidence="4 6">Sb_GMNB300</strain>
    </source>
</reference>
<gene>
    <name evidence="4" type="ORF">FN846DRAFT_815013</name>
    <name evidence="5" type="ORF">FN846DRAFT_815014</name>
</gene>
<feature type="signal peptide" evidence="3">
    <location>
        <begin position="1"/>
        <end position="20"/>
    </location>
</feature>
<feature type="transmembrane region" description="Helical" evidence="2">
    <location>
        <begin position="490"/>
        <end position="515"/>
    </location>
</feature>
<name>A0A5J5ES64_9PEZI</name>
<dbReference type="OrthoDB" id="5406607at2759"/>
<feature type="chain" id="PRO_5036145823" evidence="3">
    <location>
        <begin position="21"/>
        <end position="531"/>
    </location>
</feature>
<proteinExistence type="predicted"/>
<dbReference type="AlphaFoldDB" id="A0A5J5ES64"/>
<evidence type="ECO:0000313" key="4">
    <source>
        <dbReference type="EMBL" id="KAA8901310.1"/>
    </source>
</evidence>
<dbReference type="InParanoid" id="A0A5J5ES64"/>
<protein>
    <submittedName>
        <fullName evidence="4">Uncharacterized protein</fullName>
    </submittedName>
</protein>
<dbReference type="EMBL" id="VXIS01000146">
    <property type="protein sequence ID" value="KAA8901318.1"/>
    <property type="molecule type" value="Genomic_DNA"/>
</dbReference>
<evidence type="ECO:0000313" key="6">
    <source>
        <dbReference type="Proteomes" id="UP000326924"/>
    </source>
</evidence>
<evidence type="ECO:0000256" key="1">
    <source>
        <dbReference type="SAM" id="MobiDB-lite"/>
    </source>
</evidence>
<keyword evidence="2" id="KW-0472">Membrane</keyword>
<comment type="caution">
    <text evidence="4">The sequence shown here is derived from an EMBL/GenBank/DDBJ whole genome shotgun (WGS) entry which is preliminary data.</text>
</comment>
<dbReference type="EMBL" id="VXIS01000146">
    <property type="protein sequence ID" value="KAA8901310.1"/>
    <property type="molecule type" value="Genomic_DNA"/>
</dbReference>
<feature type="region of interest" description="Disordered" evidence="1">
    <location>
        <begin position="158"/>
        <end position="181"/>
    </location>
</feature>
<organism evidence="4 6">
    <name type="scientific">Sphaerosporella brunnea</name>
    <dbReference type="NCBI Taxonomy" id="1250544"/>
    <lineage>
        <taxon>Eukaryota</taxon>
        <taxon>Fungi</taxon>
        <taxon>Dikarya</taxon>
        <taxon>Ascomycota</taxon>
        <taxon>Pezizomycotina</taxon>
        <taxon>Pezizomycetes</taxon>
        <taxon>Pezizales</taxon>
        <taxon>Pyronemataceae</taxon>
        <taxon>Sphaerosporella</taxon>
    </lineage>
</organism>
<accession>A0A5J5ES64</accession>